<keyword evidence="2" id="KW-1185">Reference proteome</keyword>
<protein>
    <submittedName>
        <fullName evidence="1">Uncharacterized protein</fullName>
    </submittedName>
</protein>
<dbReference type="Proteomes" id="UP000198977">
    <property type="component" value="Unassembled WGS sequence"/>
</dbReference>
<organism evidence="1 2">
    <name type="scientific">Sulfitobacter brevis</name>
    <dbReference type="NCBI Taxonomy" id="74348"/>
    <lineage>
        <taxon>Bacteria</taxon>
        <taxon>Pseudomonadati</taxon>
        <taxon>Pseudomonadota</taxon>
        <taxon>Alphaproteobacteria</taxon>
        <taxon>Rhodobacterales</taxon>
        <taxon>Roseobacteraceae</taxon>
        <taxon>Sulfitobacter</taxon>
    </lineage>
</organism>
<gene>
    <name evidence="1" type="ORF">SAMN04488523_13211</name>
</gene>
<sequence>MTPTSTNHAIHALQTAYSPSHFETFDSLTGLMNAMIETGIRLALESGADPVAELRALAAGHEELMASSDFTAFRALVSRTRAAGNGYGTNHKIPRTRVGKADRCRSELARLALGNAWDSQTTMQFCFRQLAVLMCAAMSPGEEMDYLNEIIADVQRMVATHSGIWTTQMPSTETEGEILQIDVPVLPTRFTLGANFENITAQLFAKFGAAREGDLLGILMHHACRDDGPEPASKIVAQIRQTAAGPALCKFDATEWNGSSDILALRGLTGSPYFTQSMFEAIEYDTCCGEFYSAHFNGFGMVVFGENSFDFIFDYEEDSLPPVTLLTEHVRMSPNTSSAVQGAIKILRQHPELKWVGELEHVAAPLCWATAAE</sequence>
<evidence type="ECO:0000313" key="2">
    <source>
        <dbReference type="Proteomes" id="UP000198977"/>
    </source>
</evidence>
<reference evidence="1 2" key="1">
    <citation type="submission" date="2016-10" db="EMBL/GenBank/DDBJ databases">
        <authorList>
            <person name="de Groot N.N."/>
        </authorList>
    </citation>
    <scope>NUCLEOTIDE SEQUENCE [LARGE SCALE GENOMIC DNA]</scope>
    <source>
        <strain evidence="1 2">DSM 11443</strain>
    </source>
</reference>
<evidence type="ECO:0000313" key="1">
    <source>
        <dbReference type="EMBL" id="SFF22050.1"/>
    </source>
</evidence>
<dbReference type="RefSeq" id="WP_093925529.1">
    <property type="nucleotide sequence ID" value="NZ_FOMW01000032.1"/>
</dbReference>
<name>A0A1I2GY35_9RHOB</name>
<accession>A0A1I2GY35</accession>
<dbReference type="EMBL" id="FOMW01000032">
    <property type="protein sequence ID" value="SFF22050.1"/>
    <property type="molecule type" value="Genomic_DNA"/>
</dbReference>
<proteinExistence type="predicted"/>
<dbReference type="AlphaFoldDB" id="A0A1I2GY35"/>